<dbReference type="Pfam" id="PF02653">
    <property type="entry name" value="BPD_transp_2"/>
    <property type="match status" value="1"/>
</dbReference>
<evidence type="ECO:0000256" key="1">
    <source>
        <dbReference type="ARBA" id="ARBA00004651"/>
    </source>
</evidence>
<feature type="transmembrane region" description="Helical" evidence="7">
    <location>
        <begin position="205"/>
        <end position="224"/>
    </location>
</feature>
<dbReference type="AlphaFoldDB" id="A0A117J4D0"/>
<feature type="transmembrane region" description="Helical" evidence="7">
    <location>
        <begin position="50"/>
        <end position="67"/>
    </location>
</feature>
<dbReference type="InterPro" id="IPR037294">
    <property type="entry name" value="ABC_BtuC-like"/>
</dbReference>
<feature type="transmembrane region" description="Helical" evidence="7">
    <location>
        <begin position="282"/>
        <end position="302"/>
    </location>
</feature>
<accession>A0A117J4D0</accession>
<feature type="transmembrane region" description="Helical" evidence="7">
    <location>
        <begin position="99"/>
        <end position="120"/>
    </location>
</feature>
<evidence type="ECO:0000313" key="9">
    <source>
        <dbReference type="Proteomes" id="UP000054078"/>
    </source>
</evidence>
<dbReference type="InterPro" id="IPR001851">
    <property type="entry name" value="ABC_transp_permease"/>
</dbReference>
<evidence type="ECO:0000256" key="4">
    <source>
        <dbReference type="ARBA" id="ARBA00022989"/>
    </source>
</evidence>
<keyword evidence="9" id="KW-1185">Reference proteome</keyword>
<keyword evidence="2" id="KW-1003">Cell membrane</keyword>
<dbReference type="Proteomes" id="UP000054078">
    <property type="component" value="Unassembled WGS sequence"/>
</dbReference>
<dbReference type="STRING" id="1299998.AUL39_08350"/>
<keyword evidence="4 7" id="KW-1133">Transmembrane helix</keyword>
<feature type="transmembrane region" description="Helical" evidence="7">
    <location>
        <begin position="17"/>
        <end position="38"/>
    </location>
</feature>
<evidence type="ECO:0000313" key="8">
    <source>
        <dbReference type="EMBL" id="KUH58211.1"/>
    </source>
</evidence>
<dbReference type="CDD" id="cd06580">
    <property type="entry name" value="TM_PBP1_transp_TpRbsC_like"/>
    <property type="match status" value="1"/>
</dbReference>
<evidence type="ECO:0000256" key="3">
    <source>
        <dbReference type="ARBA" id="ARBA00022692"/>
    </source>
</evidence>
<keyword evidence="3 7" id="KW-0812">Transmembrane</keyword>
<evidence type="ECO:0000256" key="5">
    <source>
        <dbReference type="ARBA" id="ARBA00023136"/>
    </source>
</evidence>
<dbReference type="Gene3D" id="1.10.3470.10">
    <property type="entry name" value="ABC transporter involved in vitamin B12 uptake, BtuC"/>
    <property type="match status" value="1"/>
</dbReference>
<feature type="region of interest" description="Disordered" evidence="6">
    <location>
        <begin position="310"/>
        <end position="330"/>
    </location>
</feature>
<dbReference type="PANTHER" id="PTHR43370">
    <property type="entry name" value="SUGAR ABC TRANSPORTER INTEGRAL MEMBRANE PROTEIN-RELATED"/>
    <property type="match status" value="1"/>
</dbReference>
<dbReference type="RefSeq" id="WP_059055235.1">
    <property type="nucleotide sequence ID" value="NZ_LOJF01000010.1"/>
</dbReference>
<keyword evidence="5 7" id="KW-0472">Membrane</keyword>
<evidence type="ECO:0000256" key="7">
    <source>
        <dbReference type="SAM" id="Phobius"/>
    </source>
</evidence>
<gene>
    <name evidence="8" type="ORF">AUL39_08350</name>
</gene>
<dbReference type="EMBL" id="LOJF01000010">
    <property type="protein sequence ID" value="KUH58211.1"/>
    <property type="molecule type" value="Genomic_DNA"/>
</dbReference>
<dbReference type="GO" id="GO:0005886">
    <property type="term" value="C:plasma membrane"/>
    <property type="evidence" value="ECO:0007669"/>
    <property type="project" value="UniProtKB-SubCell"/>
</dbReference>
<feature type="transmembrane region" description="Helical" evidence="7">
    <location>
        <begin position="73"/>
        <end position="92"/>
    </location>
</feature>
<evidence type="ECO:0008006" key="10">
    <source>
        <dbReference type="Google" id="ProtNLM"/>
    </source>
</evidence>
<proteinExistence type="predicted"/>
<evidence type="ECO:0000256" key="2">
    <source>
        <dbReference type="ARBA" id="ARBA00022475"/>
    </source>
</evidence>
<dbReference type="OrthoDB" id="9792579at2"/>
<comment type="caution">
    <text evidence="8">The sequence shown here is derived from an EMBL/GenBank/DDBJ whole genome shotgun (WGS) entry which is preliminary data.</text>
</comment>
<dbReference type="PANTHER" id="PTHR43370:SF1">
    <property type="entry name" value="GUANOSINE ABC TRANSPORTER PERMEASE PROTEIN NUPQ"/>
    <property type="match status" value="1"/>
</dbReference>
<dbReference type="GO" id="GO:0022857">
    <property type="term" value="F:transmembrane transporter activity"/>
    <property type="evidence" value="ECO:0007669"/>
    <property type="project" value="InterPro"/>
</dbReference>
<feature type="transmembrane region" description="Helical" evidence="7">
    <location>
        <begin position="158"/>
        <end position="175"/>
    </location>
</feature>
<sequence>MSDFAATLGGIFSNPNFYFTVLSTTVPILLATLGCAIAENAGSTNMAEEGIMILAAFFGVIGAAYTGSVWIGLLVAVVVGAVMGLMIAYFALYLKVDIILVGIAVNLIGSGLSAFLMYVITGDRSATTSLHSGTLPTISIPGLSDIPFIGTIISNQSVLAWIAYLAIPVMSFLLYKTKLGLRIRSVGENPDAASSVGVSVNRTKMAALVISGILGGLAGAYLSMSYLPYFSKGMSGGRGYIALAATAMANNTPVGSFGTSLLFGFFYALSTYSSTLGIPDQLVTTLPYVATLVGLVIFAINVQRKERKMLHESGGGHSSKAQQVADASEA</sequence>
<name>A0A117J4D0_TRASO</name>
<organism evidence="8 9">
    <name type="scientific">Tractidigestivibacter scatoligenes</name>
    <name type="common">Olsenella scatoligenes</name>
    <dbReference type="NCBI Taxonomy" id="1299998"/>
    <lineage>
        <taxon>Bacteria</taxon>
        <taxon>Bacillati</taxon>
        <taxon>Actinomycetota</taxon>
        <taxon>Coriobacteriia</taxon>
        <taxon>Coriobacteriales</taxon>
        <taxon>Atopobiaceae</taxon>
        <taxon>Tractidigestivibacter</taxon>
    </lineage>
</organism>
<comment type="subcellular location">
    <subcellularLocation>
        <location evidence="1">Cell membrane</location>
        <topology evidence="1">Multi-pass membrane protein</topology>
    </subcellularLocation>
</comment>
<reference evidence="8 9" key="1">
    <citation type="submission" date="2015-12" db="EMBL/GenBank/DDBJ databases">
        <title>Draft Genome Sequence of Olsenella scatoligenes SK9K4T; a Producer of 3-Methylindole- (skatole) and 4-Methylphenol- (p-cresol) Isolated from Pig Feces.</title>
        <authorList>
            <person name="Li X."/>
            <person name="Borg B."/>
            <person name="Canibe N."/>
        </authorList>
    </citation>
    <scope>NUCLEOTIDE SEQUENCE [LARGE SCALE GENOMIC DNA]</scope>
    <source>
        <strain evidence="8 9">SK9K4</strain>
    </source>
</reference>
<evidence type="ECO:0000256" key="6">
    <source>
        <dbReference type="SAM" id="MobiDB-lite"/>
    </source>
</evidence>
<protein>
    <recommendedName>
        <fullName evidence="10">ABC transporter permease</fullName>
    </recommendedName>
</protein>